<keyword evidence="9" id="KW-1185">Reference proteome</keyword>
<dbReference type="PANTHER" id="PTHR30213:SF0">
    <property type="entry name" value="UPF0761 MEMBRANE PROTEIN YIHY"/>
    <property type="match status" value="1"/>
</dbReference>
<name>A0A396RV51_9SPHN</name>
<comment type="caution">
    <text evidence="8">The sequence shown here is derived from an EMBL/GenBank/DDBJ whole genome shotgun (WGS) entry which is preliminary data.</text>
</comment>
<evidence type="ECO:0000256" key="5">
    <source>
        <dbReference type="ARBA" id="ARBA00023136"/>
    </source>
</evidence>
<organism evidence="8 9">
    <name type="scientific">Sphingomonas gilva</name>
    <dbReference type="NCBI Taxonomy" id="2305907"/>
    <lineage>
        <taxon>Bacteria</taxon>
        <taxon>Pseudomonadati</taxon>
        <taxon>Pseudomonadota</taxon>
        <taxon>Alphaproteobacteria</taxon>
        <taxon>Sphingomonadales</taxon>
        <taxon>Sphingomonadaceae</taxon>
        <taxon>Sphingomonas</taxon>
    </lineage>
</organism>
<feature type="transmembrane region" description="Helical" evidence="7">
    <location>
        <begin position="120"/>
        <end position="139"/>
    </location>
</feature>
<sequence>MQDISPQSPEERRKRLAEARRHFGKQIDRIRPGSYPFEVAKRVFVGVYNDGFVHAGNLAYLALLTLFPFFIVAAAIARLFGQSEESLHTVEAFLRTVPPDVAQVLQKPIVDVLSARSGSLLWFGALVGLWTTASFIETIRDILRRAYGVKFTRPFWEYRLGSIGLIIGSVILVLIAFSFQVVLVGIEQFIVRVLPFASDTASLISAMRAAPGVALFAAMYFMFYSLTPRRYRSSSCPKWPGALATTVWWLGVTALLPVALSYLGSYDLTYGSLAGVMIALIFFFLVGLGVVMGAELNAALAETPEAELDGDPEPPDDQGVTK</sequence>
<dbReference type="GO" id="GO:0005886">
    <property type="term" value="C:plasma membrane"/>
    <property type="evidence" value="ECO:0007669"/>
    <property type="project" value="UniProtKB-SubCell"/>
</dbReference>
<comment type="subcellular location">
    <subcellularLocation>
        <location evidence="1">Cell membrane</location>
        <topology evidence="1">Multi-pass membrane protein</topology>
    </subcellularLocation>
</comment>
<feature type="transmembrane region" description="Helical" evidence="7">
    <location>
        <begin position="206"/>
        <end position="227"/>
    </location>
</feature>
<evidence type="ECO:0000256" key="1">
    <source>
        <dbReference type="ARBA" id="ARBA00004651"/>
    </source>
</evidence>
<dbReference type="PIRSF" id="PIRSF035875">
    <property type="entry name" value="RNase_BN"/>
    <property type="match status" value="1"/>
</dbReference>
<keyword evidence="3 7" id="KW-0812">Transmembrane</keyword>
<evidence type="ECO:0000256" key="6">
    <source>
        <dbReference type="SAM" id="MobiDB-lite"/>
    </source>
</evidence>
<evidence type="ECO:0000313" key="9">
    <source>
        <dbReference type="Proteomes" id="UP000266693"/>
    </source>
</evidence>
<keyword evidence="5 7" id="KW-0472">Membrane</keyword>
<dbReference type="OrthoDB" id="9781030at2"/>
<feature type="transmembrane region" description="Helical" evidence="7">
    <location>
        <begin position="160"/>
        <end position="186"/>
    </location>
</feature>
<dbReference type="Pfam" id="PF03631">
    <property type="entry name" value="Virul_fac_BrkB"/>
    <property type="match status" value="1"/>
</dbReference>
<dbReference type="InterPro" id="IPR017039">
    <property type="entry name" value="Virul_fac_BrkB"/>
</dbReference>
<evidence type="ECO:0000313" key="8">
    <source>
        <dbReference type="EMBL" id="RHW18343.1"/>
    </source>
</evidence>
<proteinExistence type="predicted"/>
<dbReference type="NCBIfam" id="TIGR00765">
    <property type="entry name" value="yihY_not_rbn"/>
    <property type="match status" value="1"/>
</dbReference>
<dbReference type="RefSeq" id="WP_118863533.1">
    <property type="nucleotide sequence ID" value="NZ_QWLV01000002.1"/>
</dbReference>
<evidence type="ECO:0000256" key="2">
    <source>
        <dbReference type="ARBA" id="ARBA00022475"/>
    </source>
</evidence>
<evidence type="ECO:0000256" key="7">
    <source>
        <dbReference type="SAM" id="Phobius"/>
    </source>
</evidence>
<feature type="compositionally biased region" description="Acidic residues" evidence="6">
    <location>
        <begin position="304"/>
        <end position="316"/>
    </location>
</feature>
<dbReference type="Proteomes" id="UP000266693">
    <property type="component" value="Unassembled WGS sequence"/>
</dbReference>
<dbReference type="EMBL" id="QWLV01000002">
    <property type="protein sequence ID" value="RHW18343.1"/>
    <property type="molecule type" value="Genomic_DNA"/>
</dbReference>
<evidence type="ECO:0000256" key="4">
    <source>
        <dbReference type="ARBA" id="ARBA00022989"/>
    </source>
</evidence>
<dbReference type="AlphaFoldDB" id="A0A396RV51"/>
<accession>A0A396RV51</accession>
<protein>
    <submittedName>
        <fullName evidence="8">YihY/virulence factor BrkB family protein</fullName>
    </submittedName>
</protein>
<feature type="transmembrane region" description="Helical" evidence="7">
    <location>
        <begin position="239"/>
        <end position="264"/>
    </location>
</feature>
<gene>
    <name evidence="8" type="ORF">D1610_07725</name>
</gene>
<dbReference type="PANTHER" id="PTHR30213">
    <property type="entry name" value="INNER MEMBRANE PROTEIN YHJD"/>
    <property type="match status" value="1"/>
</dbReference>
<feature type="region of interest" description="Disordered" evidence="6">
    <location>
        <begin position="303"/>
        <end position="322"/>
    </location>
</feature>
<evidence type="ECO:0000256" key="3">
    <source>
        <dbReference type="ARBA" id="ARBA00022692"/>
    </source>
</evidence>
<reference evidence="8 9" key="1">
    <citation type="submission" date="2018-08" db="EMBL/GenBank/DDBJ databases">
        <title>The multiple taxonomic identification of Sphingomonas gilva.</title>
        <authorList>
            <person name="Zhu D."/>
            <person name="Zheng S."/>
        </authorList>
    </citation>
    <scope>NUCLEOTIDE SEQUENCE [LARGE SCALE GENOMIC DNA]</scope>
    <source>
        <strain evidence="8 9">ZDH117</strain>
    </source>
</reference>
<keyword evidence="2" id="KW-1003">Cell membrane</keyword>
<feature type="transmembrane region" description="Helical" evidence="7">
    <location>
        <begin position="58"/>
        <end position="80"/>
    </location>
</feature>
<keyword evidence="4 7" id="KW-1133">Transmembrane helix</keyword>
<feature type="transmembrane region" description="Helical" evidence="7">
    <location>
        <begin position="270"/>
        <end position="291"/>
    </location>
</feature>